<dbReference type="SUPFAM" id="SSF48452">
    <property type="entry name" value="TPR-like"/>
    <property type="match status" value="2"/>
</dbReference>
<name>A0A238Y616_9ACTN</name>
<dbReference type="EMBL" id="FZNR01000004">
    <property type="protein sequence ID" value="SNR66024.1"/>
    <property type="molecule type" value="Genomic_DNA"/>
</dbReference>
<dbReference type="PANTHER" id="PTHR19959">
    <property type="entry name" value="KINESIN LIGHT CHAIN"/>
    <property type="match status" value="1"/>
</dbReference>
<dbReference type="Proteomes" id="UP000198415">
    <property type="component" value="Unassembled WGS sequence"/>
</dbReference>
<dbReference type="InterPro" id="IPR011990">
    <property type="entry name" value="TPR-like_helical_dom_sf"/>
</dbReference>
<organism evidence="1 2">
    <name type="scientific">Actinoplanes regularis</name>
    <dbReference type="NCBI Taxonomy" id="52697"/>
    <lineage>
        <taxon>Bacteria</taxon>
        <taxon>Bacillati</taxon>
        <taxon>Actinomycetota</taxon>
        <taxon>Actinomycetes</taxon>
        <taxon>Micromonosporales</taxon>
        <taxon>Micromonosporaceae</taxon>
        <taxon>Actinoplanes</taxon>
    </lineage>
</organism>
<reference evidence="1 2" key="1">
    <citation type="submission" date="2017-06" db="EMBL/GenBank/DDBJ databases">
        <authorList>
            <person name="Kim H.J."/>
            <person name="Triplett B.A."/>
        </authorList>
    </citation>
    <scope>NUCLEOTIDE SEQUENCE [LARGE SCALE GENOMIC DNA]</scope>
    <source>
        <strain evidence="1 2">DSM 43151</strain>
    </source>
</reference>
<keyword evidence="2" id="KW-1185">Reference proteome</keyword>
<gene>
    <name evidence="1" type="ORF">SAMN06264365_104254</name>
</gene>
<protein>
    <submittedName>
        <fullName evidence="1">Tetratricopeptide repeat-containing protein</fullName>
    </submittedName>
</protein>
<sequence length="941" mass="101293">MADDVAGHEPVAAPRGAGYADAVQVGRVVGVEAPGRRGSGYLIAGRLVLTSAHTTPEVGAAVRIHPIASGRSFAGVVTWRGTPGGRQDAALVQVDDPAWIEPDGRDPAFGRLATGRPHLPAEAWGFPRWTERPEWPTDTWRVTGSVSPGSRFEGDRFVLDLTHQPPAGEAPWAGLPGGAVFCGGLLIGVVAGDLDVGPGRLEVVPVSTLCREPGFADAAGRAVPRLSPVELTEAQLTESDQLLSPAALLRAGAEIVGFRGRHRLMDDMDDWCAGNGFAALLLHGPGGQGKSRVGYELTAERTADGWATLWLDAGTSDEAIAAVSGVVVPLLIVVDRADSRPEQVRTLLRACARHDGAQPLRVLLIARTAGDWWRLLRTDRVAEQLLAHASVVALPLLDDDASGQLDAYQQAVHELAAALPRVPGYAGHDWPAIAARLIAVSHEPGGPVLAVQIEALADLLDAVWPGSAASARQSAEDRVLAHERRYWAFTAAWHGLPFDEAVLQDLLAVAMLFSPADDDQADRLLSGIAALDGQPRECRDAVRGWLADLYPGTDGEPWGSLQPDRLAERFVGLRLTESPELPEPLIPVVTEGQRRRMLTVYARAARQPGLADQLTDLCVRHADRLTQATIDAAGLVETPQPLVAALRRISADPGAEVERLAPIGEWLPRHGHDHTVWAVEITQRIAELHRRAGREAELATALNNLSVRLGDLGSNGPALAAIEEAVLIHRRLAGQQPETFEADLARSLSNLCVRLGELGQLEPGLTAGEEATELYRRLDDREPGTFLPDLAMALRNLALCLGALERFPQALAAIEESVLLYQRLAEERPDEFLPDLAVSLSILGINLGSLDRDEESLHVAEQAVLIRRRLTARRPDASLPGLATALTDLAVRHVVLNQRPEALAAVEEALAIRHRLVEKWPETFGEDLEWSLHVQKVILEA</sequence>
<dbReference type="SUPFAM" id="SSF50494">
    <property type="entry name" value="Trypsin-like serine proteases"/>
    <property type="match status" value="1"/>
</dbReference>
<dbReference type="InterPro" id="IPR009003">
    <property type="entry name" value="Peptidase_S1_PA"/>
</dbReference>
<dbReference type="Pfam" id="PF13374">
    <property type="entry name" value="TPR_10"/>
    <property type="match status" value="2"/>
</dbReference>
<dbReference type="AlphaFoldDB" id="A0A238Y616"/>
<dbReference type="Gene3D" id="1.25.40.10">
    <property type="entry name" value="Tetratricopeptide repeat domain"/>
    <property type="match status" value="2"/>
</dbReference>
<dbReference type="PANTHER" id="PTHR19959:SF119">
    <property type="entry name" value="FUNGAL LIPASE-LIKE DOMAIN-CONTAINING PROTEIN"/>
    <property type="match status" value="1"/>
</dbReference>
<evidence type="ECO:0000313" key="1">
    <source>
        <dbReference type="EMBL" id="SNR66024.1"/>
    </source>
</evidence>
<proteinExistence type="predicted"/>
<evidence type="ECO:0000313" key="2">
    <source>
        <dbReference type="Proteomes" id="UP000198415"/>
    </source>
</evidence>
<accession>A0A238Y616</accession>